<organism evidence="1 2">
    <name type="scientific">Parasphingorhabdus cellanae</name>
    <dbReference type="NCBI Taxonomy" id="2806553"/>
    <lineage>
        <taxon>Bacteria</taxon>
        <taxon>Pseudomonadati</taxon>
        <taxon>Pseudomonadota</taxon>
        <taxon>Alphaproteobacteria</taxon>
        <taxon>Sphingomonadales</taxon>
        <taxon>Sphingomonadaceae</taxon>
        <taxon>Parasphingorhabdus</taxon>
    </lineage>
</organism>
<accession>A0ABX7T8R5</accession>
<protein>
    <submittedName>
        <fullName evidence="1">Uncharacterized protein</fullName>
    </submittedName>
</protein>
<gene>
    <name evidence="1" type="ORF">J4G78_06400</name>
</gene>
<evidence type="ECO:0000313" key="1">
    <source>
        <dbReference type="EMBL" id="QTD57172.1"/>
    </source>
</evidence>
<dbReference type="EMBL" id="CP071794">
    <property type="protein sequence ID" value="QTD57172.1"/>
    <property type="molecule type" value="Genomic_DNA"/>
</dbReference>
<dbReference type="Proteomes" id="UP000663923">
    <property type="component" value="Chromosome"/>
</dbReference>
<name>A0ABX7T8R5_9SPHN</name>
<evidence type="ECO:0000313" key="2">
    <source>
        <dbReference type="Proteomes" id="UP000663923"/>
    </source>
</evidence>
<proteinExistence type="predicted"/>
<reference evidence="1 2" key="1">
    <citation type="submission" date="2021-03" db="EMBL/GenBank/DDBJ databases">
        <title>Complete genome of Parasphingorhabdus_sp.JHSY0214.</title>
        <authorList>
            <person name="Yoo J.H."/>
            <person name="Bae J.W."/>
        </authorList>
    </citation>
    <scope>NUCLEOTIDE SEQUENCE [LARGE SCALE GENOMIC DNA]</scope>
    <source>
        <strain evidence="1 2">JHSY0214</strain>
    </source>
</reference>
<dbReference type="RefSeq" id="WP_207989437.1">
    <property type="nucleotide sequence ID" value="NZ_CP071794.1"/>
</dbReference>
<sequence>MAHLRLEASLPNDSRTEFLFATCVGLLDCFENPERARDFHLEWDEFSDNYRQAMPPVRAALMNGFGQAQEHPLISKLVNPTASDRTTLMTDDVLNALMELARSLSPRERCEIAESDYGADAKKQLVSLNRLLESSDCRIRSGESWFPAEVIELASHDPQNSGFVGCTALVLINAIHNKGFDGQSASRWRAHHLAYRNLKLPEREIIISGFRHIYEIATEWDPYWDYSASDPIPINAIIPTSPDIEAIQLPNIDSILKRGRF</sequence>
<keyword evidence="2" id="KW-1185">Reference proteome</keyword>